<dbReference type="EMBL" id="SPPK01000006">
    <property type="protein sequence ID" value="TFU87085.1"/>
    <property type="molecule type" value="Genomic_DNA"/>
</dbReference>
<dbReference type="RefSeq" id="WP_135106972.1">
    <property type="nucleotide sequence ID" value="NZ_JADGKW010000006.1"/>
</dbReference>
<gene>
    <name evidence="2" type="ORF">E4T88_15330</name>
</gene>
<organism evidence="2 3">
    <name type="scientific">Dysgonomonas mossii</name>
    <dbReference type="NCBI Taxonomy" id="163665"/>
    <lineage>
        <taxon>Bacteria</taxon>
        <taxon>Pseudomonadati</taxon>
        <taxon>Bacteroidota</taxon>
        <taxon>Bacteroidia</taxon>
        <taxon>Bacteroidales</taxon>
        <taxon>Dysgonomonadaceae</taxon>
        <taxon>Dysgonomonas</taxon>
    </lineage>
</organism>
<accession>A0A4Y9IKL7</accession>
<evidence type="ECO:0000313" key="2">
    <source>
        <dbReference type="EMBL" id="TFU87085.1"/>
    </source>
</evidence>
<evidence type="ECO:0000256" key="1">
    <source>
        <dbReference type="SAM" id="Phobius"/>
    </source>
</evidence>
<keyword evidence="1" id="KW-0472">Membrane</keyword>
<feature type="transmembrane region" description="Helical" evidence="1">
    <location>
        <begin position="34"/>
        <end position="55"/>
    </location>
</feature>
<reference evidence="2 3" key="1">
    <citation type="submission" date="2019-03" db="EMBL/GenBank/DDBJ databases">
        <title>Diversity of the mouse oral microbiome.</title>
        <authorList>
            <person name="Joseph S."/>
            <person name="Aduse-Opoku J."/>
            <person name="Curtis M."/>
            <person name="Wade W."/>
            <person name="Hashim A."/>
        </authorList>
    </citation>
    <scope>NUCLEOTIDE SEQUENCE [LARGE SCALE GENOMIC DNA]</scope>
    <source>
        <strain evidence="2 3">P11</strain>
    </source>
</reference>
<sequence length="101" mass="11604">MFGLDFSLILFFVILIPAYVLIKHFKGRKEPLALLVMSVLSILCWLLIGVVLYFLDIDMQATALLVNVLIFSPVFLSSLILLIKLILFVRHKYKKRGEISH</sequence>
<protein>
    <submittedName>
        <fullName evidence="2">Uncharacterized protein</fullName>
    </submittedName>
</protein>
<feature type="transmembrane region" description="Helical" evidence="1">
    <location>
        <begin position="61"/>
        <end position="87"/>
    </location>
</feature>
<name>A0A4Y9IKL7_9BACT</name>
<feature type="transmembrane region" description="Helical" evidence="1">
    <location>
        <begin position="6"/>
        <end position="22"/>
    </location>
</feature>
<proteinExistence type="predicted"/>
<keyword evidence="1" id="KW-1133">Transmembrane helix</keyword>
<dbReference type="OrthoDB" id="9896018at2"/>
<dbReference type="AlphaFoldDB" id="A0A4Y9IKL7"/>
<keyword evidence="1" id="KW-0812">Transmembrane</keyword>
<evidence type="ECO:0000313" key="3">
    <source>
        <dbReference type="Proteomes" id="UP000298285"/>
    </source>
</evidence>
<dbReference type="Proteomes" id="UP000298285">
    <property type="component" value="Unassembled WGS sequence"/>
</dbReference>
<comment type="caution">
    <text evidence="2">The sequence shown here is derived from an EMBL/GenBank/DDBJ whole genome shotgun (WGS) entry which is preliminary data.</text>
</comment>